<organism evidence="10 11">
    <name type="scientific">Sporichthya brevicatena</name>
    <dbReference type="NCBI Taxonomy" id="171442"/>
    <lineage>
        <taxon>Bacteria</taxon>
        <taxon>Bacillati</taxon>
        <taxon>Actinomycetota</taxon>
        <taxon>Actinomycetes</taxon>
        <taxon>Sporichthyales</taxon>
        <taxon>Sporichthyaceae</taxon>
        <taxon>Sporichthya</taxon>
    </lineage>
</organism>
<evidence type="ECO:0000313" key="11">
    <source>
        <dbReference type="Proteomes" id="UP001500957"/>
    </source>
</evidence>
<accession>A0ABN1H781</accession>
<keyword evidence="3 7" id="KW-0032">Aminotransferase</keyword>
<dbReference type="PANTHER" id="PTHR43757:SF2">
    <property type="entry name" value="AMINOMETHYLTRANSFERASE, MITOCHONDRIAL"/>
    <property type="match status" value="1"/>
</dbReference>
<dbReference type="InterPro" id="IPR022903">
    <property type="entry name" value="GcvT_bac"/>
</dbReference>
<dbReference type="InterPro" id="IPR006222">
    <property type="entry name" value="GCVT_N"/>
</dbReference>
<evidence type="ECO:0000259" key="9">
    <source>
        <dbReference type="Pfam" id="PF08669"/>
    </source>
</evidence>
<comment type="caution">
    <text evidence="10">The sequence shown here is derived from an EMBL/GenBank/DDBJ whole genome shotgun (WGS) entry which is preliminary data.</text>
</comment>
<protein>
    <recommendedName>
        <fullName evidence="2 7">Aminomethyltransferase</fullName>
        <ecNumber evidence="2 7">2.1.2.10</ecNumber>
    </recommendedName>
    <alternativeName>
        <fullName evidence="5 7">Glycine cleavage system T protein</fullName>
    </alternativeName>
</protein>
<reference evidence="10 11" key="1">
    <citation type="journal article" date="2019" name="Int. J. Syst. Evol. Microbiol.">
        <title>The Global Catalogue of Microorganisms (GCM) 10K type strain sequencing project: providing services to taxonomists for standard genome sequencing and annotation.</title>
        <authorList>
            <consortium name="The Broad Institute Genomics Platform"/>
            <consortium name="The Broad Institute Genome Sequencing Center for Infectious Disease"/>
            <person name="Wu L."/>
            <person name="Ma J."/>
        </authorList>
    </citation>
    <scope>NUCLEOTIDE SEQUENCE [LARGE SCALE GENOMIC DNA]</scope>
    <source>
        <strain evidence="10 11">JCM 10671</strain>
    </source>
</reference>
<name>A0ABN1H781_9ACTN</name>
<dbReference type="Gene3D" id="3.30.1360.120">
    <property type="entry name" value="Probable tRNA modification gtpase trme, domain 1"/>
    <property type="match status" value="1"/>
</dbReference>
<dbReference type="Proteomes" id="UP001500957">
    <property type="component" value="Unassembled WGS sequence"/>
</dbReference>
<evidence type="ECO:0000256" key="2">
    <source>
        <dbReference type="ARBA" id="ARBA00012616"/>
    </source>
</evidence>
<dbReference type="Pfam" id="PF08669">
    <property type="entry name" value="GCV_T_C"/>
    <property type="match status" value="1"/>
</dbReference>
<evidence type="ECO:0000256" key="3">
    <source>
        <dbReference type="ARBA" id="ARBA00022576"/>
    </source>
</evidence>
<dbReference type="InterPro" id="IPR029043">
    <property type="entry name" value="GcvT/YgfZ_C"/>
</dbReference>
<comment type="subunit">
    <text evidence="7">The glycine cleavage system is composed of four proteins: P, T, L and H.</text>
</comment>
<gene>
    <name evidence="7 10" type="primary">gcvT</name>
    <name evidence="10" type="ORF">GCM10009547_37130</name>
</gene>
<comment type="catalytic activity">
    <reaction evidence="6 7">
        <text>N(6)-[(R)-S(8)-aminomethyldihydrolipoyl]-L-lysyl-[protein] + (6S)-5,6,7,8-tetrahydrofolate = N(6)-[(R)-dihydrolipoyl]-L-lysyl-[protein] + (6R)-5,10-methylene-5,6,7,8-tetrahydrofolate + NH4(+)</text>
        <dbReference type="Rhea" id="RHEA:16945"/>
        <dbReference type="Rhea" id="RHEA-COMP:10475"/>
        <dbReference type="Rhea" id="RHEA-COMP:10492"/>
        <dbReference type="ChEBI" id="CHEBI:15636"/>
        <dbReference type="ChEBI" id="CHEBI:28938"/>
        <dbReference type="ChEBI" id="CHEBI:57453"/>
        <dbReference type="ChEBI" id="CHEBI:83100"/>
        <dbReference type="ChEBI" id="CHEBI:83143"/>
        <dbReference type="EC" id="2.1.2.10"/>
    </reaction>
</comment>
<dbReference type="SUPFAM" id="SSF101790">
    <property type="entry name" value="Aminomethyltransferase beta-barrel domain"/>
    <property type="match status" value="1"/>
</dbReference>
<dbReference type="PIRSF" id="PIRSF006487">
    <property type="entry name" value="GcvT"/>
    <property type="match status" value="1"/>
</dbReference>
<keyword evidence="4 7" id="KW-0808">Transferase</keyword>
<evidence type="ECO:0000256" key="7">
    <source>
        <dbReference type="HAMAP-Rule" id="MF_00259"/>
    </source>
</evidence>
<evidence type="ECO:0000256" key="1">
    <source>
        <dbReference type="ARBA" id="ARBA00008609"/>
    </source>
</evidence>
<proteinExistence type="inferred from homology"/>
<dbReference type="InterPro" id="IPR006223">
    <property type="entry name" value="GcvT"/>
</dbReference>
<dbReference type="PANTHER" id="PTHR43757">
    <property type="entry name" value="AMINOMETHYLTRANSFERASE"/>
    <property type="match status" value="1"/>
</dbReference>
<feature type="domain" description="Aminomethyltransferase C-terminal" evidence="9">
    <location>
        <begin position="287"/>
        <end position="369"/>
    </location>
</feature>
<dbReference type="InterPro" id="IPR013977">
    <property type="entry name" value="GcvT_C"/>
</dbReference>
<dbReference type="NCBIfam" id="TIGR00528">
    <property type="entry name" value="gcvT"/>
    <property type="match status" value="1"/>
</dbReference>
<dbReference type="InterPro" id="IPR028896">
    <property type="entry name" value="GcvT/YgfZ/DmdA"/>
</dbReference>
<dbReference type="EMBL" id="BAAAHE010000037">
    <property type="protein sequence ID" value="GAA0630008.1"/>
    <property type="molecule type" value="Genomic_DNA"/>
</dbReference>
<feature type="domain" description="GCVT N-terminal" evidence="8">
    <location>
        <begin position="9"/>
        <end position="268"/>
    </location>
</feature>
<dbReference type="NCBIfam" id="NF001567">
    <property type="entry name" value="PRK00389.1"/>
    <property type="match status" value="1"/>
</dbReference>
<evidence type="ECO:0000256" key="4">
    <source>
        <dbReference type="ARBA" id="ARBA00022679"/>
    </source>
</evidence>
<comment type="function">
    <text evidence="7">The glycine cleavage system catalyzes the degradation of glycine.</text>
</comment>
<dbReference type="SUPFAM" id="SSF103025">
    <property type="entry name" value="Folate-binding domain"/>
    <property type="match status" value="1"/>
</dbReference>
<dbReference type="HAMAP" id="MF_00259">
    <property type="entry name" value="GcvT"/>
    <property type="match status" value="1"/>
</dbReference>
<evidence type="ECO:0000256" key="6">
    <source>
        <dbReference type="ARBA" id="ARBA00047665"/>
    </source>
</evidence>
<evidence type="ECO:0000256" key="5">
    <source>
        <dbReference type="ARBA" id="ARBA00031395"/>
    </source>
</evidence>
<dbReference type="Pfam" id="PF01571">
    <property type="entry name" value="GCV_T"/>
    <property type="match status" value="1"/>
</dbReference>
<evidence type="ECO:0000313" key="10">
    <source>
        <dbReference type="EMBL" id="GAA0630008.1"/>
    </source>
</evidence>
<dbReference type="EC" id="2.1.2.10" evidence="2 7"/>
<keyword evidence="11" id="KW-1185">Reference proteome</keyword>
<sequence>MTELRHSPLHERHQELGAKLADFGGWEMPIDYGGVPAKLGVVAEHTAVRTAVGVFDVTHLGKLSVTGPGAAAFVDSCFTNALDRIAPGSAQYSLCCAEDGGVVDDLIVYLRADDDVLVVPNAANCATVAGLLADAAPAGVTVTDRHTDFGVLAVQGPRADDLVAALGLPTGHDYMSFVDATWDGRPVVVCRSGYTGERGYELLPRWEDAGDLWDALLKAGEQFGAVPCGLGARDTLRTEMGYPLHGQDISRAVTAVQAGLGWAVGWDKPAFWGRDALLAEKAAGRSRRLVGLVGLERAIPRCHMTVLRAEGGAAIGEVTSGTFSPTRKVGIGLALVEAGTADAVADGDEVVVDVRGRPGRFQVTKPPFVPSHVR</sequence>
<comment type="similarity">
    <text evidence="1 7">Belongs to the GcvT family.</text>
</comment>
<evidence type="ECO:0000259" key="8">
    <source>
        <dbReference type="Pfam" id="PF01571"/>
    </source>
</evidence>
<dbReference type="InterPro" id="IPR027266">
    <property type="entry name" value="TrmE/GcvT-like"/>
</dbReference>
<dbReference type="RefSeq" id="WP_344607503.1">
    <property type="nucleotide sequence ID" value="NZ_BAAAHE010000037.1"/>
</dbReference>